<proteinExistence type="predicted"/>
<keyword evidence="2" id="KW-0472">Membrane</keyword>
<comment type="caution">
    <text evidence="3">The sequence shown here is derived from an EMBL/GenBank/DDBJ whole genome shotgun (WGS) entry which is preliminary data.</text>
</comment>
<keyword evidence="2" id="KW-0812">Transmembrane</keyword>
<dbReference type="Gene3D" id="2.60.120.380">
    <property type="match status" value="1"/>
</dbReference>
<accession>A0A1F7J7R6</accession>
<evidence type="ECO:0000313" key="4">
    <source>
        <dbReference type="Proteomes" id="UP000178914"/>
    </source>
</evidence>
<keyword evidence="2" id="KW-1133">Transmembrane helix</keyword>
<reference evidence="3 4" key="1">
    <citation type="journal article" date="2016" name="Nat. Commun.">
        <title>Thousands of microbial genomes shed light on interconnected biogeochemical processes in an aquifer system.</title>
        <authorList>
            <person name="Anantharaman K."/>
            <person name="Brown C.T."/>
            <person name="Hug L.A."/>
            <person name="Sharon I."/>
            <person name="Castelle C.J."/>
            <person name="Probst A.J."/>
            <person name="Thomas B.C."/>
            <person name="Singh A."/>
            <person name="Wilkins M.J."/>
            <person name="Karaoz U."/>
            <person name="Brodie E.L."/>
            <person name="Williams K.H."/>
            <person name="Hubbard S.S."/>
            <person name="Banfield J.F."/>
        </authorList>
    </citation>
    <scope>NUCLEOTIDE SEQUENCE [LARGE SCALE GENOMIC DNA]</scope>
</reference>
<dbReference type="AlphaFoldDB" id="A0A1F7J7R6"/>
<feature type="region of interest" description="Disordered" evidence="1">
    <location>
        <begin position="1"/>
        <end position="23"/>
    </location>
</feature>
<dbReference type="EMBL" id="MGAS01000021">
    <property type="protein sequence ID" value="OGK51635.1"/>
    <property type="molecule type" value="Genomic_DNA"/>
</dbReference>
<evidence type="ECO:0000256" key="1">
    <source>
        <dbReference type="SAM" id="MobiDB-lite"/>
    </source>
</evidence>
<gene>
    <name evidence="3" type="ORF">A3B02_00675</name>
</gene>
<protein>
    <submittedName>
        <fullName evidence="3">Uncharacterized protein</fullName>
    </submittedName>
</protein>
<evidence type="ECO:0000256" key="2">
    <source>
        <dbReference type="SAM" id="Phobius"/>
    </source>
</evidence>
<name>A0A1F7J7R6_9BACT</name>
<organism evidence="3 4">
    <name type="scientific">Candidatus Roizmanbacteria bacterium RIFCSPLOWO2_01_FULL_42_14</name>
    <dbReference type="NCBI Taxonomy" id="1802068"/>
    <lineage>
        <taxon>Bacteria</taxon>
        <taxon>Candidatus Roizmaniibacteriota</taxon>
    </lineage>
</organism>
<dbReference type="STRING" id="1802068.A3B02_00675"/>
<dbReference type="Proteomes" id="UP000178914">
    <property type="component" value="Unassembled WGS sequence"/>
</dbReference>
<evidence type="ECO:0000313" key="3">
    <source>
        <dbReference type="EMBL" id="OGK51635.1"/>
    </source>
</evidence>
<feature type="transmembrane region" description="Helical" evidence="2">
    <location>
        <begin position="35"/>
        <end position="56"/>
    </location>
</feature>
<sequence>MNQEQEVSTDSPTPLSDSAPSKVLSLSSHKNMPKILAAAAAFGIIVVLLAGFWILMRSKTSPQSKTQKQKTEQTVTKPYIPLTHEIMMPLHVGAQIAVNKDWDITVLDSRPIHNFVIASVDKKNRVEIEAFSPSFKDWEKYIKSPFVRIEKTESKVINGLTVVIEKGTESFLESKRDVITGTWTDNGKILIIRVYSTDGKTPNSLFNNLAQSVSFRKELRTLHWDVMKPAYAAEVTPKSLPPIAYTDIEVMGEPFTDEITDKEPVYKDGFVKGYRFTAYKSQKLEIYMDEDRASNSNSFIQSRLYDSVGEPISSSQGTFIEFNATYSGDYFLLVSTFKQQTGKFELRIDDKNQLGCRSTFIYPDGAELALTQKNGYDLTGAYDVALVFECPTPIELLDEHRYIYETPARRQKEQPKQWTGTMEEAIISNDPDYLIKPKQGNQTSFQLFDDKDFENTTRISLQVFQLASNRILIKPKDGLFPKNHQVQLSPSNQRFFTQDEPKIPDIPILKEIVQDYSNDFAKKESEYNYETIRGEYFDWTKNDGTIIELMGAVIQYRKFAPDAESGNTLLNRFKQYFLDKGYTVSEKNTLKTTDSNGSPKDVSGLEKGSTVCTLVNPSFTNFMIYCSILSD</sequence>